<sequence length="83" mass="9549">MSAAQSEEMTDILRRIRSWPIASRISLARRILESVEDVTVVEPPRREFPADALIGLLKTDDPPPTDEEVERIIEEERMRKYGA</sequence>
<keyword evidence="2" id="KW-1185">Reference proteome</keyword>
<dbReference type="OrthoDB" id="163318at2"/>
<proteinExistence type="predicted"/>
<protein>
    <submittedName>
        <fullName evidence="1">Uncharacterized protein</fullName>
    </submittedName>
</protein>
<dbReference type="Proteomes" id="UP000324233">
    <property type="component" value="Chromosome"/>
</dbReference>
<dbReference type="AlphaFoldDB" id="A0A5B9W4A4"/>
<name>A0A5B9W4A4_9BACT</name>
<dbReference type="EMBL" id="CP042997">
    <property type="protein sequence ID" value="QEH35029.1"/>
    <property type="molecule type" value="Genomic_DNA"/>
</dbReference>
<gene>
    <name evidence="1" type="ORF">OJF2_35740</name>
</gene>
<evidence type="ECO:0000313" key="2">
    <source>
        <dbReference type="Proteomes" id="UP000324233"/>
    </source>
</evidence>
<dbReference type="KEGG" id="agv:OJF2_35740"/>
<accession>A0A5B9W4A4</accession>
<organism evidence="1 2">
    <name type="scientific">Aquisphaera giovannonii</name>
    <dbReference type="NCBI Taxonomy" id="406548"/>
    <lineage>
        <taxon>Bacteria</taxon>
        <taxon>Pseudomonadati</taxon>
        <taxon>Planctomycetota</taxon>
        <taxon>Planctomycetia</taxon>
        <taxon>Isosphaerales</taxon>
        <taxon>Isosphaeraceae</taxon>
        <taxon>Aquisphaera</taxon>
    </lineage>
</organism>
<reference evidence="1 2" key="1">
    <citation type="submission" date="2019-08" db="EMBL/GenBank/DDBJ databases">
        <title>Deep-cultivation of Planctomycetes and their phenomic and genomic characterization uncovers novel biology.</title>
        <authorList>
            <person name="Wiegand S."/>
            <person name="Jogler M."/>
            <person name="Boedeker C."/>
            <person name="Pinto D."/>
            <person name="Vollmers J."/>
            <person name="Rivas-Marin E."/>
            <person name="Kohn T."/>
            <person name="Peeters S.H."/>
            <person name="Heuer A."/>
            <person name="Rast P."/>
            <person name="Oberbeckmann S."/>
            <person name="Bunk B."/>
            <person name="Jeske O."/>
            <person name="Meyerdierks A."/>
            <person name="Storesund J.E."/>
            <person name="Kallscheuer N."/>
            <person name="Luecker S."/>
            <person name="Lage O.M."/>
            <person name="Pohl T."/>
            <person name="Merkel B.J."/>
            <person name="Hornburger P."/>
            <person name="Mueller R.-W."/>
            <person name="Bruemmer F."/>
            <person name="Labrenz M."/>
            <person name="Spormann A.M."/>
            <person name="Op den Camp H."/>
            <person name="Overmann J."/>
            <person name="Amann R."/>
            <person name="Jetten M.S.M."/>
            <person name="Mascher T."/>
            <person name="Medema M.H."/>
            <person name="Devos D.P."/>
            <person name="Kaster A.-K."/>
            <person name="Ovreas L."/>
            <person name="Rohde M."/>
            <person name="Galperin M.Y."/>
            <person name="Jogler C."/>
        </authorList>
    </citation>
    <scope>NUCLEOTIDE SEQUENCE [LARGE SCALE GENOMIC DNA]</scope>
    <source>
        <strain evidence="1 2">OJF2</strain>
    </source>
</reference>
<dbReference type="RefSeq" id="WP_148594878.1">
    <property type="nucleotide sequence ID" value="NZ_CP042997.1"/>
</dbReference>
<evidence type="ECO:0000313" key="1">
    <source>
        <dbReference type="EMBL" id="QEH35029.1"/>
    </source>
</evidence>